<dbReference type="GO" id="GO:0001671">
    <property type="term" value="F:ATPase activator activity"/>
    <property type="evidence" value="ECO:0007669"/>
    <property type="project" value="TreeGrafter"/>
</dbReference>
<organism evidence="8 9">
    <name type="scientific">Drosophila yakuba</name>
    <name type="common">Fruit fly</name>
    <dbReference type="NCBI Taxonomy" id="7245"/>
    <lineage>
        <taxon>Eukaryota</taxon>
        <taxon>Metazoa</taxon>
        <taxon>Ecdysozoa</taxon>
        <taxon>Arthropoda</taxon>
        <taxon>Hexapoda</taxon>
        <taxon>Insecta</taxon>
        <taxon>Pterygota</taxon>
        <taxon>Neoptera</taxon>
        <taxon>Endopterygota</taxon>
        <taxon>Diptera</taxon>
        <taxon>Brachycera</taxon>
        <taxon>Muscomorpha</taxon>
        <taxon>Ephydroidea</taxon>
        <taxon>Drosophilidae</taxon>
        <taxon>Drosophila</taxon>
        <taxon>Sophophora</taxon>
    </lineage>
</organism>
<sequence>MLYGITIIVKSLTNLRHIYDAMPNDAITYSGPYEVGRLRRRRDQRVADYLFRRSIRTSNPDPEMTMCRIFKLLLYFTIFYVVLGAFTTGLTLLIMAHQIPPGKPGCSKFPGLASAPGNHVGDQKQILWSPENAKELANIRRAMSRAVDRYGLQGLKRMMGCNLDDSWGYMTGTPCILLKITQALDFRPVTYDDAMTLPDYAPDELYEYVVGLGTEERFNRIWVSCQVLDPGLDVQFDYVPDRFFDAEELFTSGNVFLNESSDNEGGTYTEDPRLRRIIGVQLSNIPPNRDIQIHCKAWAKNIPLYMVTIKLLVRLTAPIHPTTPLVLDEWYE</sequence>
<dbReference type="Gene3D" id="2.60.40.1660">
    <property type="entry name" value="Na, k-atpase alpha subunit"/>
    <property type="match status" value="1"/>
</dbReference>
<dbReference type="PANTHER" id="PTHR11523:SF31">
    <property type="entry name" value="AT04468P-RELATED"/>
    <property type="match status" value="1"/>
</dbReference>
<evidence type="ECO:0000256" key="1">
    <source>
        <dbReference type="ARBA" id="ARBA00004606"/>
    </source>
</evidence>
<protein>
    <recommendedName>
        <fullName evidence="10">Sodium/potassium-transporting ATPase subunit beta-1</fullName>
    </recommendedName>
</protein>
<dbReference type="eggNOG" id="KOG3927">
    <property type="taxonomic scope" value="Eukaryota"/>
</dbReference>
<comment type="subcellular location">
    <subcellularLocation>
        <location evidence="1">Membrane</location>
        <topology evidence="1">Single-pass type II membrane protein</topology>
    </subcellularLocation>
</comment>
<dbReference type="InterPro" id="IPR038702">
    <property type="entry name" value="Na/K_ATPase_sub_beta_sf"/>
</dbReference>
<keyword evidence="6 7" id="KW-0472">Membrane</keyword>
<dbReference type="HOGENOM" id="CLU_062099_0_0_1"/>
<dbReference type="PANTHER" id="PTHR11523">
    <property type="entry name" value="SODIUM/POTASSIUM-DEPENDENT ATPASE BETA SUBUNIT"/>
    <property type="match status" value="1"/>
</dbReference>
<evidence type="ECO:0000256" key="2">
    <source>
        <dbReference type="ARBA" id="ARBA00005876"/>
    </source>
</evidence>
<evidence type="ECO:0000256" key="7">
    <source>
        <dbReference type="SAM" id="Phobius"/>
    </source>
</evidence>
<dbReference type="GO" id="GO:0005890">
    <property type="term" value="C:sodium:potassium-exchanging ATPase complex"/>
    <property type="evidence" value="ECO:0007669"/>
    <property type="project" value="InterPro"/>
</dbReference>
<gene>
    <name evidence="8" type="primary">Dyak\GE25143</name>
    <name evidence="8" type="synonym">dyak_GLEANR_8775</name>
    <name evidence="8" type="synonym">GE25143</name>
    <name evidence="8" type="ORF">Dyak_GE25143</name>
</gene>
<keyword evidence="9" id="KW-1185">Reference proteome</keyword>
<keyword evidence="4" id="KW-0735">Signal-anchor</keyword>
<keyword evidence="5 7" id="KW-1133">Transmembrane helix</keyword>
<dbReference type="OrthoDB" id="5912413at2759"/>
<evidence type="ECO:0000313" key="8">
    <source>
        <dbReference type="EMBL" id="EDW96003.2"/>
    </source>
</evidence>
<dbReference type="Proteomes" id="UP000002282">
    <property type="component" value="Chromosome 3R"/>
</dbReference>
<reference evidence="8 9" key="2">
    <citation type="journal article" date="2007" name="PLoS Biol.">
        <title>Principles of genome evolution in the Drosophila melanogaster species group.</title>
        <authorList>
            <person name="Ranz J.M."/>
            <person name="Maurin D."/>
            <person name="Chan Y.S."/>
            <person name="von Grotthuss M."/>
            <person name="Hillier L.W."/>
            <person name="Roote J."/>
            <person name="Ashburner M."/>
            <person name="Bergman C.M."/>
        </authorList>
    </citation>
    <scope>NUCLEOTIDE SEQUENCE [LARGE SCALE GENOMIC DNA]</scope>
    <source>
        <strain evidence="9">Tai18E2 / Tucson 14021-0261.01</strain>
    </source>
</reference>
<dbReference type="GO" id="GO:0006883">
    <property type="term" value="P:intracellular sodium ion homeostasis"/>
    <property type="evidence" value="ECO:0007669"/>
    <property type="project" value="TreeGrafter"/>
</dbReference>
<evidence type="ECO:0000256" key="6">
    <source>
        <dbReference type="ARBA" id="ARBA00023136"/>
    </source>
</evidence>
<feature type="transmembrane region" description="Helical" evidence="7">
    <location>
        <begin position="72"/>
        <end position="96"/>
    </location>
</feature>
<dbReference type="AlphaFoldDB" id="B4PMT3"/>
<comment type="similarity">
    <text evidence="2">Belongs to the X(+)/potassium ATPases subunit beta family.</text>
</comment>
<evidence type="ECO:0000256" key="4">
    <source>
        <dbReference type="ARBA" id="ARBA00022968"/>
    </source>
</evidence>
<dbReference type="GO" id="GO:0030007">
    <property type="term" value="P:intracellular potassium ion homeostasis"/>
    <property type="evidence" value="ECO:0007669"/>
    <property type="project" value="TreeGrafter"/>
</dbReference>
<accession>B4PMT3</accession>
<reference evidence="8 9" key="1">
    <citation type="journal article" date="2007" name="Nature">
        <title>Evolution of genes and genomes on the Drosophila phylogeny.</title>
        <authorList>
            <consortium name="Drosophila 12 Genomes Consortium"/>
            <person name="Clark A.G."/>
            <person name="Eisen M.B."/>
            <person name="Smith D.R."/>
            <person name="Bergman C.M."/>
            <person name="Oliver B."/>
            <person name="Markow T.A."/>
            <person name="Kaufman T.C."/>
            <person name="Kellis M."/>
            <person name="Gelbart W."/>
            <person name="Iyer V.N."/>
            <person name="Pollard D.A."/>
            <person name="Sackton T.B."/>
            <person name="Larracuente A.M."/>
            <person name="Singh N.D."/>
            <person name="Abad J.P."/>
            <person name="Abt D.N."/>
            <person name="Adryan B."/>
            <person name="Aguade M."/>
            <person name="Akashi H."/>
            <person name="Anderson W.W."/>
            <person name="Aquadro C.F."/>
            <person name="Ardell D.H."/>
            <person name="Arguello R."/>
            <person name="Artieri C.G."/>
            <person name="Barbash D.A."/>
            <person name="Barker D."/>
            <person name="Barsanti P."/>
            <person name="Batterham P."/>
            <person name="Batzoglou S."/>
            <person name="Begun D."/>
            <person name="Bhutkar A."/>
            <person name="Blanco E."/>
            <person name="Bosak S.A."/>
            <person name="Bradley R.K."/>
            <person name="Brand A.D."/>
            <person name="Brent M.R."/>
            <person name="Brooks A.N."/>
            <person name="Brown R.H."/>
            <person name="Butlin R.K."/>
            <person name="Caggese C."/>
            <person name="Calvi B.R."/>
            <person name="Bernardo de Carvalho A."/>
            <person name="Caspi A."/>
            <person name="Castrezana S."/>
            <person name="Celniker S.E."/>
            <person name="Chang J.L."/>
            <person name="Chapple C."/>
            <person name="Chatterji S."/>
            <person name="Chinwalla A."/>
            <person name="Civetta A."/>
            <person name="Clifton S.W."/>
            <person name="Comeron J.M."/>
            <person name="Costello J.C."/>
            <person name="Coyne J.A."/>
            <person name="Daub J."/>
            <person name="David R.G."/>
            <person name="Delcher A.L."/>
            <person name="Delehaunty K."/>
            <person name="Do C.B."/>
            <person name="Ebling H."/>
            <person name="Edwards K."/>
            <person name="Eickbush T."/>
            <person name="Evans J.D."/>
            <person name="Filipski A."/>
            <person name="Findeiss S."/>
            <person name="Freyhult E."/>
            <person name="Fulton L."/>
            <person name="Fulton R."/>
            <person name="Garcia A.C."/>
            <person name="Gardiner A."/>
            <person name="Garfield D.A."/>
            <person name="Garvin B.E."/>
            <person name="Gibson G."/>
            <person name="Gilbert D."/>
            <person name="Gnerre S."/>
            <person name="Godfrey J."/>
            <person name="Good R."/>
            <person name="Gotea V."/>
            <person name="Gravely B."/>
            <person name="Greenberg A.J."/>
            <person name="Griffiths-Jones S."/>
            <person name="Gross S."/>
            <person name="Guigo R."/>
            <person name="Gustafson E.A."/>
            <person name="Haerty W."/>
            <person name="Hahn M.W."/>
            <person name="Halligan D.L."/>
            <person name="Halpern A.L."/>
            <person name="Halter G.M."/>
            <person name="Han M.V."/>
            <person name="Heger A."/>
            <person name="Hillier L."/>
            <person name="Hinrichs A.S."/>
            <person name="Holmes I."/>
            <person name="Hoskins R.A."/>
            <person name="Hubisz M.J."/>
            <person name="Hultmark D."/>
            <person name="Huntley M.A."/>
            <person name="Jaffe D.B."/>
            <person name="Jagadeeshan S."/>
            <person name="Jeck W.R."/>
            <person name="Johnson J."/>
            <person name="Jones C.D."/>
            <person name="Jordan W.C."/>
            <person name="Karpen G.H."/>
            <person name="Kataoka E."/>
            <person name="Keightley P.D."/>
            <person name="Kheradpour P."/>
            <person name="Kirkness E.F."/>
            <person name="Koerich L.B."/>
            <person name="Kristiansen K."/>
            <person name="Kudrna D."/>
            <person name="Kulathinal R.J."/>
            <person name="Kumar S."/>
            <person name="Kwok R."/>
            <person name="Lander E."/>
            <person name="Langley C.H."/>
            <person name="Lapoint R."/>
            <person name="Lazzaro B.P."/>
            <person name="Lee S.J."/>
            <person name="Levesque L."/>
            <person name="Li R."/>
            <person name="Lin C.F."/>
            <person name="Lin M.F."/>
            <person name="Lindblad-Toh K."/>
            <person name="Llopart A."/>
            <person name="Long M."/>
            <person name="Low L."/>
            <person name="Lozovsky E."/>
            <person name="Lu J."/>
            <person name="Luo M."/>
            <person name="Machado C.A."/>
            <person name="Makalowski W."/>
            <person name="Marzo M."/>
            <person name="Matsuda M."/>
            <person name="Matzkin L."/>
            <person name="McAllister B."/>
            <person name="McBride C.S."/>
            <person name="McKernan B."/>
            <person name="McKernan K."/>
            <person name="Mendez-Lago M."/>
            <person name="Minx P."/>
            <person name="Mollenhauer M.U."/>
            <person name="Montooth K."/>
            <person name="Mount S.M."/>
            <person name="Mu X."/>
            <person name="Myers E."/>
            <person name="Negre B."/>
            <person name="Newfeld S."/>
            <person name="Nielsen R."/>
            <person name="Noor M.A."/>
            <person name="O'Grady P."/>
            <person name="Pachter L."/>
            <person name="Papaceit M."/>
            <person name="Parisi M.J."/>
            <person name="Parisi M."/>
            <person name="Parts L."/>
            <person name="Pedersen J.S."/>
            <person name="Pesole G."/>
            <person name="Phillippy A.M."/>
            <person name="Ponting C.P."/>
            <person name="Pop M."/>
            <person name="Porcelli D."/>
            <person name="Powell J.R."/>
            <person name="Prohaska S."/>
            <person name="Pruitt K."/>
            <person name="Puig M."/>
            <person name="Quesneville H."/>
            <person name="Ram K.R."/>
            <person name="Rand D."/>
            <person name="Rasmussen M.D."/>
            <person name="Reed L.K."/>
            <person name="Reenan R."/>
            <person name="Reily A."/>
            <person name="Remington K.A."/>
            <person name="Rieger T.T."/>
            <person name="Ritchie M.G."/>
            <person name="Robin C."/>
            <person name="Rogers Y.H."/>
            <person name="Rohde C."/>
            <person name="Rozas J."/>
            <person name="Rubenfield M.J."/>
            <person name="Ruiz A."/>
            <person name="Russo S."/>
            <person name="Salzberg S.L."/>
            <person name="Sanchez-Gracia A."/>
            <person name="Saranga D.J."/>
            <person name="Sato H."/>
            <person name="Schaeffer S.W."/>
            <person name="Schatz M.C."/>
            <person name="Schlenke T."/>
            <person name="Schwartz R."/>
            <person name="Segarra C."/>
            <person name="Singh R.S."/>
            <person name="Sirot L."/>
            <person name="Sirota M."/>
            <person name="Sisneros N.B."/>
            <person name="Smith C.D."/>
            <person name="Smith T.F."/>
            <person name="Spieth J."/>
            <person name="Stage D.E."/>
            <person name="Stark A."/>
            <person name="Stephan W."/>
            <person name="Strausberg R.L."/>
            <person name="Strempel S."/>
            <person name="Sturgill D."/>
            <person name="Sutton G."/>
            <person name="Sutton G.G."/>
            <person name="Tao W."/>
            <person name="Teichmann S."/>
            <person name="Tobari Y.N."/>
            <person name="Tomimura Y."/>
            <person name="Tsolas J.M."/>
            <person name="Valente V.L."/>
            <person name="Venter E."/>
            <person name="Venter J.C."/>
            <person name="Vicario S."/>
            <person name="Vieira F.G."/>
            <person name="Vilella A.J."/>
            <person name="Villasante A."/>
            <person name="Walenz B."/>
            <person name="Wang J."/>
            <person name="Wasserman M."/>
            <person name="Watts T."/>
            <person name="Wilson D."/>
            <person name="Wilson R.K."/>
            <person name="Wing R.A."/>
            <person name="Wolfner M.F."/>
            <person name="Wong A."/>
            <person name="Wong G.K."/>
            <person name="Wu C.I."/>
            <person name="Wu G."/>
            <person name="Yamamoto D."/>
            <person name="Yang H.P."/>
            <person name="Yang S.P."/>
            <person name="Yorke J.A."/>
            <person name="Yoshida K."/>
            <person name="Zdobnov E."/>
            <person name="Zhang P."/>
            <person name="Zhang Y."/>
            <person name="Zimin A.V."/>
            <person name="Baldwin J."/>
            <person name="Abdouelleil A."/>
            <person name="Abdulkadir J."/>
            <person name="Abebe A."/>
            <person name="Abera B."/>
            <person name="Abreu J."/>
            <person name="Acer S.C."/>
            <person name="Aftuck L."/>
            <person name="Alexander A."/>
            <person name="An P."/>
            <person name="Anderson E."/>
            <person name="Anderson S."/>
            <person name="Arachi H."/>
            <person name="Azer M."/>
            <person name="Bachantsang P."/>
            <person name="Barry A."/>
            <person name="Bayul T."/>
            <person name="Berlin A."/>
            <person name="Bessette D."/>
            <person name="Bloom T."/>
            <person name="Blye J."/>
            <person name="Boguslavskiy L."/>
            <person name="Bonnet C."/>
            <person name="Boukhgalter B."/>
            <person name="Bourzgui I."/>
            <person name="Brown A."/>
            <person name="Cahill P."/>
            <person name="Channer S."/>
            <person name="Cheshatsang Y."/>
            <person name="Chuda L."/>
            <person name="Citroen M."/>
            <person name="Collymore A."/>
            <person name="Cooke P."/>
            <person name="Costello M."/>
            <person name="D'Aco K."/>
            <person name="Daza R."/>
            <person name="De Haan G."/>
            <person name="DeGray S."/>
            <person name="DeMaso C."/>
            <person name="Dhargay N."/>
            <person name="Dooley K."/>
            <person name="Dooley E."/>
            <person name="Doricent M."/>
            <person name="Dorje P."/>
            <person name="Dorjee K."/>
            <person name="Dupes A."/>
            <person name="Elong R."/>
            <person name="Falk J."/>
            <person name="Farina A."/>
            <person name="Faro S."/>
            <person name="Ferguson D."/>
            <person name="Fisher S."/>
            <person name="Foley C.D."/>
            <person name="Franke A."/>
            <person name="Friedrich D."/>
            <person name="Gadbois L."/>
            <person name="Gearin G."/>
            <person name="Gearin C.R."/>
            <person name="Giannoukos G."/>
            <person name="Goode T."/>
            <person name="Graham J."/>
            <person name="Grandbois E."/>
            <person name="Grewal S."/>
            <person name="Gyaltsen K."/>
            <person name="Hafez N."/>
            <person name="Hagos B."/>
            <person name="Hall J."/>
            <person name="Henson C."/>
            <person name="Hollinger A."/>
            <person name="Honan T."/>
            <person name="Huard M.D."/>
            <person name="Hughes L."/>
            <person name="Hurhula B."/>
            <person name="Husby M.E."/>
            <person name="Kamat A."/>
            <person name="Kanga B."/>
            <person name="Kashin S."/>
            <person name="Khazanovich D."/>
            <person name="Kisner P."/>
            <person name="Lance K."/>
            <person name="Lara M."/>
            <person name="Lee W."/>
            <person name="Lennon N."/>
            <person name="Letendre F."/>
            <person name="LeVine R."/>
            <person name="Lipovsky A."/>
            <person name="Liu X."/>
            <person name="Liu J."/>
            <person name="Liu S."/>
            <person name="Lokyitsang T."/>
            <person name="Lokyitsang Y."/>
            <person name="Lubonja R."/>
            <person name="Lui A."/>
            <person name="MacDonald P."/>
            <person name="Magnisalis V."/>
            <person name="Maru K."/>
            <person name="Matthews C."/>
            <person name="McCusker W."/>
            <person name="McDonough S."/>
            <person name="Mehta T."/>
            <person name="Meldrim J."/>
            <person name="Meneus L."/>
            <person name="Mihai O."/>
            <person name="Mihalev A."/>
            <person name="Mihova T."/>
            <person name="Mittelman R."/>
            <person name="Mlenga V."/>
            <person name="Montmayeur A."/>
            <person name="Mulrain L."/>
            <person name="Navidi A."/>
            <person name="Naylor J."/>
            <person name="Negash T."/>
            <person name="Nguyen T."/>
            <person name="Nguyen N."/>
            <person name="Nicol R."/>
            <person name="Norbu C."/>
            <person name="Norbu N."/>
            <person name="Novod N."/>
            <person name="O'Neill B."/>
            <person name="Osman S."/>
            <person name="Markiewicz E."/>
            <person name="Oyono O.L."/>
            <person name="Patti C."/>
            <person name="Phunkhang P."/>
            <person name="Pierre F."/>
            <person name="Priest M."/>
            <person name="Raghuraman S."/>
            <person name="Rege F."/>
            <person name="Reyes R."/>
            <person name="Rise C."/>
            <person name="Rogov P."/>
            <person name="Ross K."/>
            <person name="Ryan E."/>
            <person name="Settipalli S."/>
            <person name="Shea T."/>
            <person name="Sherpa N."/>
            <person name="Shi L."/>
            <person name="Shih D."/>
            <person name="Sparrow T."/>
            <person name="Spaulding J."/>
            <person name="Stalker J."/>
            <person name="Stange-Thomann N."/>
            <person name="Stavropoulos S."/>
            <person name="Stone C."/>
            <person name="Strader C."/>
            <person name="Tesfaye S."/>
            <person name="Thomson T."/>
            <person name="Thoulutsang Y."/>
            <person name="Thoulutsang D."/>
            <person name="Topham K."/>
            <person name="Topping I."/>
            <person name="Tsamla T."/>
            <person name="Vassiliev H."/>
            <person name="Vo A."/>
            <person name="Wangchuk T."/>
            <person name="Wangdi T."/>
            <person name="Weiand M."/>
            <person name="Wilkinson J."/>
            <person name="Wilson A."/>
            <person name="Yadav S."/>
            <person name="Young G."/>
            <person name="Yu Q."/>
            <person name="Zembek L."/>
            <person name="Zhong D."/>
            <person name="Zimmer A."/>
            <person name="Zwirko Z."/>
            <person name="Jaffe D.B."/>
            <person name="Alvarez P."/>
            <person name="Brockman W."/>
            <person name="Butler J."/>
            <person name="Chin C."/>
            <person name="Gnerre S."/>
            <person name="Grabherr M."/>
            <person name="Kleber M."/>
            <person name="Mauceli E."/>
            <person name="MacCallum I."/>
        </authorList>
    </citation>
    <scope>NUCLEOTIDE SEQUENCE [LARGE SCALE GENOMIC DNA]</scope>
    <source>
        <strain evidence="9">Tai18E2 / Tucson 14021-0261.01</strain>
    </source>
</reference>
<name>B4PMT3_DROYA</name>
<evidence type="ECO:0000256" key="5">
    <source>
        <dbReference type="ARBA" id="ARBA00022989"/>
    </source>
</evidence>
<dbReference type="GO" id="GO:0036376">
    <property type="term" value="P:sodium ion export across plasma membrane"/>
    <property type="evidence" value="ECO:0007669"/>
    <property type="project" value="TreeGrafter"/>
</dbReference>
<dbReference type="InterPro" id="IPR000402">
    <property type="entry name" value="Na/K_ATPase_sub_beta"/>
</dbReference>
<dbReference type="KEGG" id="dya:Dyak_GE25143"/>
<proteinExistence type="inferred from homology"/>
<dbReference type="Pfam" id="PF00287">
    <property type="entry name" value="Na_K-ATPase"/>
    <property type="match status" value="1"/>
</dbReference>
<evidence type="ECO:0000313" key="9">
    <source>
        <dbReference type="Proteomes" id="UP000002282"/>
    </source>
</evidence>
<keyword evidence="3 7" id="KW-0812">Transmembrane</keyword>
<dbReference type="EMBL" id="CM000160">
    <property type="protein sequence ID" value="EDW96003.2"/>
    <property type="molecule type" value="Genomic_DNA"/>
</dbReference>
<evidence type="ECO:0008006" key="10">
    <source>
        <dbReference type="Google" id="ProtNLM"/>
    </source>
</evidence>
<evidence type="ECO:0000256" key="3">
    <source>
        <dbReference type="ARBA" id="ARBA00022692"/>
    </source>
</evidence>
<dbReference type="GO" id="GO:1990573">
    <property type="term" value="P:potassium ion import across plasma membrane"/>
    <property type="evidence" value="ECO:0007669"/>
    <property type="project" value="TreeGrafter"/>
</dbReference>